<sequence>MAALKELASGDLAERRYVAKRFIYLESEEDVQILAERWFNDRGDKVEFRAAGDELGGGCNCVVAQVEEDVENGIDALGILDRDSLAARSHWEAFLDTTDVCCSNRSPFGERIYVLRRWEIENYLLHPLVIESFLADEQGRSPRPETEVNNELFGLVCGLAPIVAGSLLLMSYGRRGFDKTFGLNQTLLENYAEILRQVERQLSPEVAGSVEDWIEKIVSFGGADHDRSTERWLGLIRGIDGKRLLLWLANHYRLGNKRELRFHLARLTRTLGLLDAVLDDFFAHIVGE</sequence>
<dbReference type="Proteomes" id="UP000434044">
    <property type="component" value="Unassembled WGS sequence"/>
</dbReference>
<proteinExistence type="predicted"/>
<gene>
    <name evidence="1" type="ORF">GJ668_16000</name>
</gene>
<comment type="caution">
    <text evidence="1">The sequence shown here is derived from an EMBL/GenBank/DDBJ whole genome shotgun (WGS) entry which is preliminary data.</text>
</comment>
<accession>A0A6N8EEB7</accession>
<dbReference type="OrthoDB" id="9179930at2"/>
<evidence type="ECO:0000313" key="1">
    <source>
        <dbReference type="EMBL" id="MTW22575.1"/>
    </source>
</evidence>
<evidence type="ECO:0000313" key="2">
    <source>
        <dbReference type="Proteomes" id="UP000434044"/>
    </source>
</evidence>
<dbReference type="EMBL" id="WNKT01000045">
    <property type="protein sequence ID" value="MTW22575.1"/>
    <property type="molecule type" value="Genomic_DNA"/>
</dbReference>
<keyword evidence="2" id="KW-1185">Reference proteome</keyword>
<reference evidence="1 2" key="1">
    <citation type="submission" date="2019-11" db="EMBL/GenBank/DDBJ databases">
        <title>Whole-genome sequence of the anaerobic purple sulfur bacterium Allochromatium palmeri DSM 15591.</title>
        <authorList>
            <person name="Kyndt J.A."/>
            <person name="Meyer T.E."/>
        </authorList>
    </citation>
    <scope>NUCLEOTIDE SEQUENCE [LARGE SCALE GENOMIC DNA]</scope>
    <source>
        <strain evidence="1 2">DSM 15591</strain>
    </source>
</reference>
<protein>
    <submittedName>
        <fullName evidence="1">DUF4435 domain-containing protein</fullName>
    </submittedName>
</protein>
<organism evidence="1 2">
    <name type="scientific">Allochromatium palmeri</name>
    <dbReference type="NCBI Taxonomy" id="231048"/>
    <lineage>
        <taxon>Bacteria</taxon>
        <taxon>Pseudomonadati</taxon>
        <taxon>Pseudomonadota</taxon>
        <taxon>Gammaproteobacteria</taxon>
        <taxon>Chromatiales</taxon>
        <taxon>Chromatiaceae</taxon>
        <taxon>Allochromatium</taxon>
    </lineage>
</organism>
<dbReference type="AlphaFoldDB" id="A0A6N8EEB7"/>
<dbReference type="RefSeq" id="WP_155451137.1">
    <property type="nucleotide sequence ID" value="NZ_WNKT01000045.1"/>
</dbReference>
<name>A0A6N8EEB7_9GAMM</name>